<reference evidence="16 17" key="1">
    <citation type="submission" date="2018-04" db="EMBL/GenBank/DDBJ databases">
        <title>Genome of Nocardioides gansuensis WSJ-1.</title>
        <authorList>
            <person name="Wu S."/>
            <person name="Wang G."/>
        </authorList>
    </citation>
    <scope>NUCLEOTIDE SEQUENCE [LARGE SCALE GENOMIC DNA]</scope>
    <source>
        <strain evidence="16 17">WSJ-1</strain>
    </source>
</reference>
<dbReference type="EMBL" id="QDGZ01000003">
    <property type="protein sequence ID" value="PVG83158.1"/>
    <property type="molecule type" value="Genomic_DNA"/>
</dbReference>
<keyword evidence="3" id="KW-0547">Nucleotide-binding</keyword>
<keyword evidence="2" id="KW-0808">Transferase</keyword>
<proteinExistence type="inferred from homology"/>
<evidence type="ECO:0000256" key="4">
    <source>
        <dbReference type="ARBA" id="ARBA00022777"/>
    </source>
</evidence>
<evidence type="ECO:0000256" key="9">
    <source>
        <dbReference type="ARBA" id="ARBA00037335"/>
    </source>
</evidence>
<evidence type="ECO:0000256" key="5">
    <source>
        <dbReference type="ARBA" id="ARBA00022840"/>
    </source>
</evidence>
<comment type="caution">
    <text evidence="16">The sequence shown here is derived from an EMBL/GenBank/DDBJ whole genome shotgun (WGS) entry which is preliminary data.</text>
</comment>
<evidence type="ECO:0000256" key="1">
    <source>
        <dbReference type="ARBA" id="ARBA00005715"/>
    </source>
</evidence>
<sequence>MMTTIGCIADDYTGGTDVAAGLRRAGLRVALVFGVPTPDLSLPPCDAAVVAMKIRTAPVELASRHVATTYDWLTSQGVQRYYYKYCSTFDSTPEGNIGPITDLLLQLTGMQTSVICPSSPIHGRTVYQGHLFVGDRLLSESPLSSHPLTPMTDPDLVRFLGRQTAGRVALVSWPEVATGPSAVRDAVDRLDRSGVRHVVTDAISAGDLRTVATAMQDRSLLTGAAGLAEAWGQLVHDRLYDGEARRDGGAPPAPGTAGDEHSATLEDGSAGDTLVLAGSCSAATLGQVSEAKAAFPSYRLDPVRTPDPAQMLEEARAWLQAQASGRPRLIYSSATPAEREAAIAAMGSRTAEHLEDVLGALAVHAAAAGTRRFVVAGGETSGAVVSALGIRQVLVEDELEAGVPWCTTEGRRPLRLLLKSGNFGSSRLLIEAAP</sequence>
<dbReference type="InterPro" id="IPR042213">
    <property type="entry name" value="NBD_C_sf"/>
</dbReference>
<evidence type="ECO:0000256" key="7">
    <source>
        <dbReference type="ARBA" id="ARBA00035898"/>
    </source>
</evidence>
<keyword evidence="6" id="KW-0119">Carbohydrate metabolism</keyword>
<evidence type="ECO:0000256" key="13">
    <source>
        <dbReference type="SAM" id="MobiDB-lite"/>
    </source>
</evidence>
<dbReference type="GO" id="GO:0005524">
    <property type="term" value="F:ATP binding"/>
    <property type="evidence" value="ECO:0007669"/>
    <property type="project" value="UniProtKB-KW"/>
</dbReference>
<evidence type="ECO:0000256" key="8">
    <source>
        <dbReference type="ARBA" id="ARBA00036346"/>
    </source>
</evidence>
<dbReference type="InterPro" id="IPR010737">
    <property type="entry name" value="4-carb_acid_sugar_kinase_N"/>
</dbReference>
<dbReference type="GO" id="GO:0016301">
    <property type="term" value="F:kinase activity"/>
    <property type="evidence" value="ECO:0007669"/>
    <property type="project" value="UniProtKB-KW"/>
</dbReference>
<evidence type="ECO:0000256" key="6">
    <source>
        <dbReference type="ARBA" id="ARBA00023277"/>
    </source>
</evidence>
<comment type="function">
    <text evidence="9">Catalyzes the ATP-dependent phosphorylation of 3-oxo-tetronate to 3-oxo-tetronate 4-phosphate.</text>
</comment>
<comment type="catalytic activity">
    <reaction evidence="8">
        <text>3-dehydro-D-erythronate + ATP = 3-dehydro-4-O-phospho-D-erythronate + ADP + H(+)</text>
        <dbReference type="Rhea" id="RHEA:52556"/>
        <dbReference type="ChEBI" id="CHEBI:15378"/>
        <dbReference type="ChEBI" id="CHEBI:30616"/>
        <dbReference type="ChEBI" id="CHEBI:57958"/>
        <dbReference type="ChEBI" id="CHEBI:136593"/>
        <dbReference type="ChEBI" id="CHEBI:456216"/>
        <dbReference type="EC" id="2.7.1.217"/>
    </reaction>
</comment>
<keyword evidence="5" id="KW-0067">ATP-binding</keyword>
<comment type="catalytic activity">
    <reaction evidence="7">
        <text>3-dehydro-L-erythronate + ATP = 3-dehydro-4-O-phospho-L-erythronate + ADP + H(+)</text>
        <dbReference type="Rhea" id="RHEA:52552"/>
        <dbReference type="ChEBI" id="CHEBI:15378"/>
        <dbReference type="ChEBI" id="CHEBI:30616"/>
        <dbReference type="ChEBI" id="CHEBI:136592"/>
        <dbReference type="ChEBI" id="CHEBI:136670"/>
        <dbReference type="ChEBI" id="CHEBI:456216"/>
        <dbReference type="EC" id="2.7.1.217"/>
    </reaction>
</comment>
<dbReference type="Gene3D" id="3.40.50.10840">
    <property type="entry name" value="Putative sugar-binding, N-terminal domain"/>
    <property type="match status" value="1"/>
</dbReference>
<accession>A0A2T8FBR5</accession>
<keyword evidence="4" id="KW-0418">Kinase</keyword>
<dbReference type="OrthoDB" id="191465at2"/>
<feature type="domain" description="Four-carbon acid sugar kinase N-terminal" evidence="14">
    <location>
        <begin position="5"/>
        <end position="230"/>
    </location>
</feature>
<evidence type="ECO:0000256" key="2">
    <source>
        <dbReference type="ARBA" id="ARBA00022679"/>
    </source>
</evidence>
<feature type="domain" description="Four-carbon acid sugar kinase nucleotide binding" evidence="15">
    <location>
        <begin position="274"/>
        <end position="428"/>
    </location>
</feature>
<evidence type="ECO:0000256" key="10">
    <source>
        <dbReference type="ARBA" id="ARBA00039095"/>
    </source>
</evidence>
<evidence type="ECO:0000256" key="11">
    <source>
        <dbReference type="ARBA" id="ARBA00039461"/>
    </source>
</evidence>
<gene>
    <name evidence="16" type="ORF">DDE18_07525</name>
</gene>
<dbReference type="InterPro" id="IPR031475">
    <property type="entry name" value="NBD_C"/>
</dbReference>
<dbReference type="EC" id="2.7.1.217" evidence="10"/>
<dbReference type="Gene3D" id="3.40.980.20">
    <property type="entry name" value="Four-carbon acid sugar kinase, nucleotide binding domain"/>
    <property type="match status" value="1"/>
</dbReference>
<dbReference type="InterPro" id="IPR037051">
    <property type="entry name" value="4-carb_acid_sugar_kinase_N_sf"/>
</dbReference>
<evidence type="ECO:0000313" key="17">
    <source>
        <dbReference type="Proteomes" id="UP000246018"/>
    </source>
</evidence>
<evidence type="ECO:0000259" key="14">
    <source>
        <dbReference type="Pfam" id="PF07005"/>
    </source>
</evidence>
<evidence type="ECO:0000313" key="16">
    <source>
        <dbReference type="EMBL" id="PVG83158.1"/>
    </source>
</evidence>
<feature type="region of interest" description="Disordered" evidence="13">
    <location>
        <begin position="243"/>
        <end position="267"/>
    </location>
</feature>
<organism evidence="16 17">
    <name type="scientific">Nocardioides gansuensis</name>
    <dbReference type="NCBI Taxonomy" id="2138300"/>
    <lineage>
        <taxon>Bacteria</taxon>
        <taxon>Bacillati</taxon>
        <taxon>Actinomycetota</taxon>
        <taxon>Actinomycetes</taxon>
        <taxon>Propionibacteriales</taxon>
        <taxon>Nocardioidaceae</taxon>
        <taxon>Nocardioides</taxon>
    </lineage>
</organism>
<dbReference type="Pfam" id="PF17042">
    <property type="entry name" value="NBD_C"/>
    <property type="match status" value="1"/>
</dbReference>
<dbReference type="InterPro" id="IPR050007">
    <property type="entry name" value="OtnK"/>
</dbReference>
<dbReference type="NCBIfam" id="NF043035">
    <property type="entry name" value="OxoTetrKin"/>
    <property type="match status" value="1"/>
</dbReference>
<evidence type="ECO:0000256" key="12">
    <source>
        <dbReference type="ARBA" id="ARBA00041377"/>
    </source>
</evidence>
<evidence type="ECO:0000259" key="15">
    <source>
        <dbReference type="Pfam" id="PF17042"/>
    </source>
</evidence>
<protein>
    <recommendedName>
        <fullName evidence="11">3-oxo-tetronate kinase</fullName>
        <ecNumber evidence="10">2.7.1.217</ecNumber>
    </recommendedName>
    <alternativeName>
        <fullName evidence="12">3-dehydrotetronate 4-kinase</fullName>
    </alternativeName>
</protein>
<evidence type="ECO:0000256" key="3">
    <source>
        <dbReference type="ARBA" id="ARBA00022741"/>
    </source>
</evidence>
<name>A0A2T8FBR5_9ACTN</name>
<dbReference type="Proteomes" id="UP000246018">
    <property type="component" value="Unassembled WGS sequence"/>
</dbReference>
<dbReference type="SUPFAM" id="SSF142764">
    <property type="entry name" value="YgbK-like"/>
    <property type="match status" value="1"/>
</dbReference>
<comment type="similarity">
    <text evidence="1">Belongs to the four-carbon acid sugar kinase family.</text>
</comment>
<dbReference type="Pfam" id="PF07005">
    <property type="entry name" value="SBD_N"/>
    <property type="match status" value="1"/>
</dbReference>
<keyword evidence="17" id="KW-1185">Reference proteome</keyword>
<dbReference type="AlphaFoldDB" id="A0A2T8FBR5"/>